<reference evidence="8" key="1">
    <citation type="submission" date="2017-01" db="EMBL/GenBank/DDBJ databases">
        <authorList>
            <person name="Varghese N."/>
            <person name="Submissions S."/>
        </authorList>
    </citation>
    <scope>NUCLEOTIDE SEQUENCE [LARGE SCALE GENOMIC DNA]</scope>
    <source>
        <strain evidence="8">CGMCC 1.7737</strain>
    </source>
</reference>
<evidence type="ECO:0000256" key="5">
    <source>
        <dbReference type="SAM" id="Coils"/>
    </source>
</evidence>
<evidence type="ECO:0000256" key="3">
    <source>
        <dbReference type="ARBA" id="ARBA00022989"/>
    </source>
</evidence>
<gene>
    <name evidence="7" type="ORF">SAMN05421858_2505</name>
</gene>
<evidence type="ECO:0000256" key="1">
    <source>
        <dbReference type="ARBA" id="ARBA00004141"/>
    </source>
</evidence>
<dbReference type="SMART" id="SM01415">
    <property type="entry name" value="DUF106"/>
    <property type="match status" value="1"/>
</dbReference>
<evidence type="ECO:0000256" key="4">
    <source>
        <dbReference type="ARBA" id="ARBA00023136"/>
    </source>
</evidence>
<feature type="transmembrane region" description="Helical" evidence="6">
    <location>
        <begin position="50"/>
        <end position="71"/>
    </location>
</feature>
<dbReference type="InterPro" id="IPR002809">
    <property type="entry name" value="EMC3/TMCO1"/>
</dbReference>
<name>A0A1N7BEL0_9EURY</name>
<accession>A0A1N7BEL0</accession>
<keyword evidence="3 6" id="KW-1133">Transmembrane helix</keyword>
<keyword evidence="5" id="KW-0175">Coiled coil</keyword>
<dbReference type="OrthoDB" id="84619at2157"/>
<evidence type="ECO:0000256" key="6">
    <source>
        <dbReference type="SAM" id="Phobius"/>
    </source>
</evidence>
<dbReference type="AlphaFoldDB" id="A0A1N7BEL0"/>
<sequence>MESQNGGSWSKYDKLAGLLAVALFTGYFVQPIEAAIVAVVSPLLSPLAVWLPFSLFVFALAGTTGLYTAILQTKLRDTERMERLQEKMKTLQENVKTARNEGDEDELDGLRQEQQELMQSQLKMMKSSVRPMVWSLLVTAPAFIWLRWALTSPAAAITPVAFFFPVIGQIAWTATIVGPLQVWLVWYIGASISSGYVSRKIVQRVA</sequence>
<evidence type="ECO:0000313" key="7">
    <source>
        <dbReference type="EMBL" id="SIR49643.1"/>
    </source>
</evidence>
<feature type="coiled-coil region" evidence="5">
    <location>
        <begin position="74"/>
        <end position="120"/>
    </location>
</feature>
<feature type="transmembrane region" description="Helical" evidence="6">
    <location>
        <begin position="132"/>
        <end position="150"/>
    </location>
</feature>
<dbReference type="PANTHER" id="PTHR42198">
    <property type="entry name" value="INTEGRAL MEMBRANE PROTEIN"/>
    <property type="match status" value="1"/>
</dbReference>
<evidence type="ECO:0000313" key="8">
    <source>
        <dbReference type="Proteomes" id="UP000186914"/>
    </source>
</evidence>
<dbReference type="Pfam" id="PF01956">
    <property type="entry name" value="EMC3_TMCO1"/>
    <property type="match status" value="1"/>
</dbReference>
<proteinExistence type="predicted"/>
<protein>
    <submittedName>
        <fullName evidence="7">Uncharacterized membrane protein, DUF106 family</fullName>
    </submittedName>
</protein>
<organism evidence="7 8">
    <name type="scientific">Haladaptatus litoreus</name>
    <dbReference type="NCBI Taxonomy" id="553468"/>
    <lineage>
        <taxon>Archaea</taxon>
        <taxon>Methanobacteriati</taxon>
        <taxon>Methanobacteriota</taxon>
        <taxon>Stenosarchaea group</taxon>
        <taxon>Halobacteria</taxon>
        <taxon>Halobacteriales</taxon>
        <taxon>Haladaptataceae</taxon>
        <taxon>Haladaptatus</taxon>
    </lineage>
</organism>
<evidence type="ECO:0000256" key="2">
    <source>
        <dbReference type="ARBA" id="ARBA00022692"/>
    </source>
</evidence>
<keyword evidence="8" id="KW-1185">Reference proteome</keyword>
<dbReference type="InterPro" id="IPR038978">
    <property type="entry name" value="MJ0935"/>
</dbReference>
<dbReference type="GO" id="GO:0016020">
    <property type="term" value="C:membrane"/>
    <property type="evidence" value="ECO:0007669"/>
    <property type="project" value="UniProtKB-SubCell"/>
</dbReference>
<keyword evidence="2 6" id="KW-0812">Transmembrane</keyword>
<dbReference type="RefSeq" id="WP_076430537.1">
    <property type="nucleotide sequence ID" value="NZ_FTNO01000002.1"/>
</dbReference>
<feature type="transmembrane region" description="Helical" evidence="6">
    <location>
        <begin position="170"/>
        <end position="190"/>
    </location>
</feature>
<keyword evidence="4 6" id="KW-0472">Membrane</keyword>
<dbReference type="Proteomes" id="UP000186914">
    <property type="component" value="Unassembled WGS sequence"/>
</dbReference>
<comment type="subcellular location">
    <subcellularLocation>
        <location evidence="1">Membrane</location>
        <topology evidence="1">Multi-pass membrane protein</topology>
    </subcellularLocation>
</comment>
<dbReference type="PANTHER" id="PTHR42198:SF1">
    <property type="entry name" value="INTEGRAL MEMBRANE PROTEIN"/>
    <property type="match status" value="1"/>
</dbReference>
<dbReference type="EMBL" id="FTNO01000002">
    <property type="protein sequence ID" value="SIR49643.1"/>
    <property type="molecule type" value="Genomic_DNA"/>
</dbReference>